<dbReference type="AlphaFoldDB" id="A0AAX4HVN9"/>
<reference evidence="1 2" key="1">
    <citation type="submission" date="2023-11" db="EMBL/GenBank/DDBJ databases">
        <title>Peredibacter starrii A3.12.</title>
        <authorList>
            <person name="Mitchell R.J."/>
        </authorList>
    </citation>
    <scope>NUCLEOTIDE SEQUENCE [LARGE SCALE GENOMIC DNA]</scope>
    <source>
        <strain evidence="1 2">A3.12</strain>
    </source>
</reference>
<dbReference type="KEGG" id="psti:SOO65_09795"/>
<gene>
    <name evidence="1" type="ORF">SOO65_09795</name>
</gene>
<dbReference type="RefSeq" id="WP_321399849.1">
    <property type="nucleotide sequence ID" value="NZ_CP139487.1"/>
</dbReference>
<organism evidence="1 2">
    <name type="scientific">Peredibacter starrii</name>
    <dbReference type="NCBI Taxonomy" id="28202"/>
    <lineage>
        <taxon>Bacteria</taxon>
        <taxon>Pseudomonadati</taxon>
        <taxon>Bdellovibrionota</taxon>
        <taxon>Bacteriovoracia</taxon>
        <taxon>Bacteriovoracales</taxon>
        <taxon>Bacteriovoracaceae</taxon>
        <taxon>Peredibacter</taxon>
    </lineage>
</organism>
<proteinExistence type="predicted"/>
<evidence type="ECO:0000313" key="1">
    <source>
        <dbReference type="EMBL" id="WPU67044.1"/>
    </source>
</evidence>
<name>A0AAX4HVN9_9BACT</name>
<evidence type="ECO:0000313" key="2">
    <source>
        <dbReference type="Proteomes" id="UP001324634"/>
    </source>
</evidence>
<dbReference type="EMBL" id="CP139487">
    <property type="protein sequence ID" value="WPU67044.1"/>
    <property type="molecule type" value="Genomic_DNA"/>
</dbReference>
<keyword evidence="2" id="KW-1185">Reference proteome</keyword>
<protein>
    <submittedName>
        <fullName evidence="1">Uncharacterized protein</fullName>
    </submittedName>
</protein>
<accession>A0AAX4HVN9</accession>
<sequence>MWTPAEKKFLKSLNTPHKIQRYLDDLIYNPDNSACSPRYVMMTGDGHCFEGGLLAAAALELQGHRPLMVDLVAHNDDHHVLAVYKTKTGWGSISKSNTTLLRGREPFHKSIRELVMSYFPFYFNTKGHLSLEAYSAPINLNRFNHWNWRTSDEDLEEMGMSFNDLPHFTIASKRTLTKLPKVKDQLLEACFLGADQNGLYQA</sequence>
<dbReference type="Proteomes" id="UP001324634">
    <property type="component" value="Chromosome"/>
</dbReference>